<evidence type="ECO:0000259" key="3">
    <source>
        <dbReference type="Pfam" id="PF25221"/>
    </source>
</evidence>
<keyword evidence="1" id="KW-0472">Membrane</keyword>
<gene>
    <name evidence="4" type="ORF">AHMF7605_17920</name>
</gene>
<sequence>MITNYMVSFRFLLFKWLLLVLLLWGLGNQPTVAQNLSPQARISLITCSPGDELYSMYGHSAIRVADPAYGIDYVFNYGTFDFSTPNFYPKFVMGKLKYKLAVSNFSDFLAAYQYYNRLVYEQVLNLTAPQKNNVFRFLQTNYLPENREYYYDFFFDNCATRIRDVFQKTLGDTLKFNPALNQKKQSFRQIVGIYQNPFPWADFGVDLAMGEASDRQATASEYMFIPDYLQEGFAKATVQNKNDKAPFAQPVTTLFKANSPVSVLGPLRPGIVCWALFSLGAFLTWWQWRQKYADYSFDAVFFGVIGVLGFVLLFLTTSSEYKAFAKNLNLLWAIPLHLPVAFLLLRQKPWRFIKIYFLITAILMAAILIFWRLLPQEYHPAFFPVVLLLGLRAGYIYFTQKFSIHKRAPQRVSY</sequence>
<protein>
    <submittedName>
        <fullName evidence="4">Uncharacterized protein</fullName>
    </submittedName>
</protein>
<feature type="transmembrane region" description="Helical" evidence="1">
    <location>
        <begin position="352"/>
        <end position="374"/>
    </location>
</feature>
<dbReference type="InterPro" id="IPR057436">
    <property type="entry name" value="5TMH_Lnb"/>
</dbReference>
<reference evidence="4 5" key="1">
    <citation type="submission" date="2018-03" db="EMBL/GenBank/DDBJ databases">
        <title>Adhaeribacter sp. HMF7605 Genome sequencing and assembly.</title>
        <authorList>
            <person name="Kang H."/>
            <person name="Kang J."/>
            <person name="Cha I."/>
            <person name="Kim H."/>
            <person name="Joh K."/>
        </authorList>
    </citation>
    <scope>NUCLEOTIDE SEQUENCE [LARGE SCALE GENOMIC DNA]</scope>
    <source>
        <strain evidence="4 5">HMF7605</strain>
    </source>
</reference>
<keyword evidence="1" id="KW-1133">Transmembrane helix</keyword>
<feature type="transmembrane region" description="Helical" evidence="1">
    <location>
        <begin position="328"/>
        <end position="345"/>
    </location>
</feature>
<dbReference type="Proteomes" id="UP000240357">
    <property type="component" value="Unassembled WGS sequence"/>
</dbReference>
<feature type="domain" description="Lnb N-terminal periplasmic" evidence="2">
    <location>
        <begin position="39"/>
        <end position="169"/>
    </location>
</feature>
<dbReference type="AlphaFoldDB" id="A0A2T2YIC0"/>
<organism evidence="4 5">
    <name type="scientific">Adhaeribacter arboris</name>
    <dbReference type="NCBI Taxonomy" id="2072846"/>
    <lineage>
        <taxon>Bacteria</taxon>
        <taxon>Pseudomonadati</taxon>
        <taxon>Bacteroidota</taxon>
        <taxon>Cytophagia</taxon>
        <taxon>Cytophagales</taxon>
        <taxon>Hymenobacteraceae</taxon>
        <taxon>Adhaeribacter</taxon>
    </lineage>
</organism>
<dbReference type="Pfam" id="PF13387">
    <property type="entry name" value="Lnb_N"/>
    <property type="match status" value="1"/>
</dbReference>
<accession>A0A2T2YIC0</accession>
<evidence type="ECO:0000256" key="1">
    <source>
        <dbReference type="SAM" id="Phobius"/>
    </source>
</evidence>
<evidence type="ECO:0000313" key="4">
    <source>
        <dbReference type="EMBL" id="PSR55248.1"/>
    </source>
</evidence>
<feature type="transmembrane region" description="Helical" evidence="1">
    <location>
        <begin position="267"/>
        <end position="288"/>
    </location>
</feature>
<keyword evidence="1" id="KW-0812">Transmembrane</keyword>
<feature type="domain" description="Lnb-like transmembrane" evidence="3">
    <location>
        <begin position="267"/>
        <end position="399"/>
    </location>
</feature>
<feature type="transmembrane region" description="Helical" evidence="1">
    <location>
        <begin position="380"/>
        <end position="398"/>
    </location>
</feature>
<evidence type="ECO:0000313" key="5">
    <source>
        <dbReference type="Proteomes" id="UP000240357"/>
    </source>
</evidence>
<dbReference type="InterPro" id="IPR025178">
    <property type="entry name" value="Lnb_N"/>
</dbReference>
<feature type="transmembrane region" description="Helical" evidence="1">
    <location>
        <begin position="295"/>
        <end position="316"/>
    </location>
</feature>
<comment type="caution">
    <text evidence="4">The sequence shown here is derived from an EMBL/GenBank/DDBJ whole genome shotgun (WGS) entry which is preliminary data.</text>
</comment>
<proteinExistence type="predicted"/>
<evidence type="ECO:0000259" key="2">
    <source>
        <dbReference type="Pfam" id="PF13387"/>
    </source>
</evidence>
<name>A0A2T2YIC0_9BACT</name>
<dbReference type="EMBL" id="PYFT01000001">
    <property type="protein sequence ID" value="PSR55248.1"/>
    <property type="molecule type" value="Genomic_DNA"/>
</dbReference>
<dbReference type="Pfam" id="PF25221">
    <property type="entry name" value="5TMH_Lnb"/>
    <property type="match status" value="1"/>
</dbReference>
<keyword evidence="5" id="KW-1185">Reference proteome</keyword>